<evidence type="ECO:0000256" key="2">
    <source>
        <dbReference type="ARBA" id="ARBA00006653"/>
    </source>
</evidence>
<dbReference type="GO" id="GO:0000139">
    <property type="term" value="C:Golgi membrane"/>
    <property type="evidence" value="ECO:0007669"/>
    <property type="project" value="UniProtKB-SubCell"/>
</dbReference>
<accession>A0A835I1U6</accession>
<dbReference type="GO" id="GO:0017119">
    <property type="term" value="C:Golgi transport complex"/>
    <property type="evidence" value="ECO:0007669"/>
    <property type="project" value="InterPro"/>
</dbReference>
<sequence length="1008" mass="112625">MAINSDPSKPGFRDAETLFRSKLISEIRNVETITKNEIESKKEELRQLVGNRVRVYGIASRVKYLVDTPENIWGCLDESMFLEASGRYLRAKVVHGLVTSNSNSNVDREFLSNFPLLQHQWQIVESFKGQISQRSRERLMDRGLEINAYSDALAAVAVIDDLDPKQVLGLFLESRKSWVSMKLGSCKLGDCDSDYVVSVFCDVVRIIQVSLGQVGELFLQVLNDMPLFYKTILGSPPGSQLFGGLPNPEEEVRLWKLHREKLESVMVVLEKDYIADVCSNWLKNCGQEIVSKIHGRYLVDIIKSGQELASAEKLIRQSLDSREVLEGSLEWLKSVFGSEIELPWNNLRELVLKDNEDLWDGIFEDAFVRRMKFIVNSGFEDLKSVVNAKESVQAIVVNTGDVMGLHAYLSRPSTGGGVWFLEANSRKTGTVTGLKATPDEKDFHTCLNAYFGPEVARIRDAVDSRYKFILEDLLCFLESQKAASRLKELAPYLQEKCYESVSAILGELEEELGHLSTSLGNGKEDMNSTYLVTIVERSLFIGRFLFALRNHSSHIPLILGSPRLWVNETITSVFEKLAPVLGNSRFGLESPSRDNFRRKSFDSPSTQNLISPRRQTSSATVALFGVDDSANPKLELLSSTSRDLCIRAHSLWITWVSDELSAILSENLKKDDALSATTPLRGWEETVIRQVQSGEGSPEMTISLPSMPSLYVISFLFQACGEVHRVGGHVLDKSILHKLALRLSEMVLGVYGNFVSTLEVRNPPVTEKGVLQILFDLRFTVDVLSGGDVNMKEELPRVPKSKLAFKQNQDQNQLHSTNKKVVMGLINNLSQRLDPIDWATYEPYLWENGKQAYLRLTVLFGFLTQLNRMHTSTAPKLPSNTESNTMRCSTVPRFKYLPISAPALSSKGTAKSSLSISSDDISSRSSWKAYSNGELSPKLEFDDASSFSVATPFLKSFMQVGSRFGESTLKLGSMLTDGQVGRLKDFGDMLPVQAAGLLSSFTAGRSDY</sequence>
<keyword evidence="9" id="KW-1185">Reference proteome</keyword>
<evidence type="ECO:0000256" key="1">
    <source>
        <dbReference type="ARBA" id="ARBA00004395"/>
    </source>
</evidence>
<keyword evidence="6" id="KW-0333">Golgi apparatus</keyword>
<keyword evidence="4" id="KW-0813">Transport</keyword>
<dbReference type="Proteomes" id="UP000631114">
    <property type="component" value="Unassembled WGS sequence"/>
</dbReference>
<keyword evidence="5" id="KW-0653">Protein transport</keyword>
<dbReference type="PANTHER" id="PTHR31658:SF0">
    <property type="entry name" value="CONSERVED OLIGOMERIC GOLGI COMPLEX SUBUNIT 1"/>
    <property type="match status" value="1"/>
</dbReference>
<reference evidence="8 9" key="1">
    <citation type="submission" date="2020-10" db="EMBL/GenBank/DDBJ databases">
        <title>The Coptis chinensis genome and diversification of protoberbering-type alkaloids.</title>
        <authorList>
            <person name="Wang B."/>
            <person name="Shu S."/>
            <person name="Song C."/>
            <person name="Liu Y."/>
        </authorList>
    </citation>
    <scope>NUCLEOTIDE SEQUENCE [LARGE SCALE GENOMIC DNA]</scope>
    <source>
        <strain evidence="8">HL-2020</strain>
        <tissue evidence="8">Leaf</tissue>
    </source>
</reference>
<dbReference type="GO" id="GO:0006891">
    <property type="term" value="P:intra-Golgi vesicle-mediated transport"/>
    <property type="evidence" value="ECO:0007669"/>
    <property type="project" value="InterPro"/>
</dbReference>
<comment type="subcellular location">
    <subcellularLocation>
        <location evidence="1">Golgi apparatus membrane</location>
        <topology evidence="1">Peripheral membrane protein</topology>
    </subcellularLocation>
</comment>
<evidence type="ECO:0000313" key="8">
    <source>
        <dbReference type="EMBL" id="KAF9609004.1"/>
    </source>
</evidence>
<dbReference type="AlphaFoldDB" id="A0A835I1U6"/>
<dbReference type="InterPro" id="IPR033370">
    <property type="entry name" value="COG1"/>
</dbReference>
<comment type="caution">
    <text evidence="8">The sequence shown here is derived from an EMBL/GenBank/DDBJ whole genome shotgun (WGS) entry which is preliminary data.</text>
</comment>
<evidence type="ECO:0000256" key="7">
    <source>
        <dbReference type="ARBA" id="ARBA00023136"/>
    </source>
</evidence>
<organism evidence="8 9">
    <name type="scientific">Coptis chinensis</name>
    <dbReference type="NCBI Taxonomy" id="261450"/>
    <lineage>
        <taxon>Eukaryota</taxon>
        <taxon>Viridiplantae</taxon>
        <taxon>Streptophyta</taxon>
        <taxon>Embryophyta</taxon>
        <taxon>Tracheophyta</taxon>
        <taxon>Spermatophyta</taxon>
        <taxon>Magnoliopsida</taxon>
        <taxon>Ranunculales</taxon>
        <taxon>Ranunculaceae</taxon>
        <taxon>Coptidoideae</taxon>
        <taxon>Coptis</taxon>
    </lineage>
</organism>
<name>A0A835I1U6_9MAGN</name>
<evidence type="ECO:0000256" key="5">
    <source>
        <dbReference type="ARBA" id="ARBA00022927"/>
    </source>
</evidence>
<dbReference type="GO" id="GO:0015031">
    <property type="term" value="P:protein transport"/>
    <property type="evidence" value="ECO:0007669"/>
    <property type="project" value="UniProtKB-KW"/>
</dbReference>
<dbReference type="OrthoDB" id="46189at2759"/>
<dbReference type="PANTHER" id="PTHR31658">
    <property type="entry name" value="CONSERVED OLIGOMERIC GOLGI COMPLEX SUBUNIT 1"/>
    <property type="match status" value="1"/>
</dbReference>
<evidence type="ECO:0000256" key="4">
    <source>
        <dbReference type="ARBA" id="ARBA00022448"/>
    </source>
</evidence>
<comment type="similarity">
    <text evidence="2">Belongs to the COG1 family.</text>
</comment>
<proteinExistence type="inferred from homology"/>
<evidence type="ECO:0000313" key="9">
    <source>
        <dbReference type="Proteomes" id="UP000631114"/>
    </source>
</evidence>
<keyword evidence="7" id="KW-0472">Membrane</keyword>
<evidence type="ECO:0000256" key="3">
    <source>
        <dbReference type="ARBA" id="ARBA00020978"/>
    </source>
</evidence>
<dbReference type="EMBL" id="JADFTS010000004">
    <property type="protein sequence ID" value="KAF9609004.1"/>
    <property type="molecule type" value="Genomic_DNA"/>
</dbReference>
<evidence type="ECO:0000256" key="6">
    <source>
        <dbReference type="ARBA" id="ARBA00023034"/>
    </source>
</evidence>
<gene>
    <name evidence="8" type="ORF">IFM89_012343</name>
</gene>
<protein>
    <recommendedName>
        <fullName evidence="3">Conserved oligomeric Golgi complex subunit 1</fullName>
    </recommendedName>
</protein>